<dbReference type="PANTHER" id="PTHR11941">
    <property type="entry name" value="ENOYL-COA HYDRATASE-RELATED"/>
    <property type="match status" value="1"/>
</dbReference>
<reference evidence="3 4" key="1">
    <citation type="submission" date="2020-05" db="EMBL/GenBank/DDBJ databases">
        <title>Azospirillum oleiclasticum sp. nov, a nitrogen-fixing and heavy crude oil-emulsifying bacterium isolated from the crude oil of Yumen Oilfield.</title>
        <authorList>
            <person name="Wu D."/>
            <person name="Cai M."/>
            <person name="Zhang X."/>
        </authorList>
    </citation>
    <scope>NUCLEOTIDE SEQUENCE [LARGE SCALE GENOMIC DNA]</scope>
    <source>
        <strain evidence="3 4">ROY-1-1-2</strain>
    </source>
</reference>
<evidence type="ECO:0000256" key="1">
    <source>
        <dbReference type="ARBA" id="ARBA00005254"/>
    </source>
</evidence>
<dbReference type="Gene3D" id="3.90.226.10">
    <property type="entry name" value="2-enoyl-CoA Hydratase, Chain A, domain 1"/>
    <property type="match status" value="1"/>
</dbReference>
<organism evidence="3 4">
    <name type="scientific">Azospirillum oleiclasticum</name>
    <dbReference type="NCBI Taxonomy" id="2735135"/>
    <lineage>
        <taxon>Bacteria</taxon>
        <taxon>Pseudomonadati</taxon>
        <taxon>Pseudomonadota</taxon>
        <taxon>Alphaproteobacteria</taxon>
        <taxon>Rhodospirillales</taxon>
        <taxon>Azospirillaceae</taxon>
        <taxon>Azospirillum</taxon>
    </lineage>
</organism>
<keyword evidence="4" id="KW-1185">Reference proteome</keyword>
<dbReference type="PANTHER" id="PTHR11941:SF54">
    <property type="entry name" value="ENOYL-COA HYDRATASE, MITOCHONDRIAL"/>
    <property type="match status" value="1"/>
</dbReference>
<comment type="similarity">
    <text evidence="1 2">Belongs to the enoyl-CoA hydratase/isomerase family.</text>
</comment>
<dbReference type="InterPro" id="IPR018376">
    <property type="entry name" value="Enoyl-CoA_hyd/isom_CS"/>
</dbReference>
<dbReference type="InterPro" id="IPR029045">
    <property type="entry name" value="ClpP/crotonase-like_dom_sf"/>
</dbReference>
<evidence type="ECO:0000256" key="2">
    <source>
        <dbReference type="RuleBase" id="RU003707"/>
    </source>
</evidence>
<dbReference type="Proteomes" id="UP000584642">
    <property type="component" value="Unassembled WGS sequence"/>
</dbReference>
<sequence length="264" mass="27768">MMNALVLTERMGSILRVTINRADKRNALSRDTLVALKAAFEAHAGDRTLTAAVLTGAGDRAFAAGGDLHELQGLVTAEAIEEMTLLARAALDSVRRFPVPVVAALNGDAFGGGAELAMACDLRLAAAHIRIAFLQGRLAIPTAWGGGIDLMRLVGTARAMELLASSRMVPAAEAVGLGLASAVAPADIAFDAFIMGWLEGWSHQRPQVMRAFKAQALAERLGLPRAEREAAELAGFVESWLHEDHVDAAARAIAGMRSAPRSTG</sequence>
<protein>
    <submittedName>
        <fullName evidence="3">Enoyl-CoA hydratase/isomerase family protein</fullName>
    </submittedName>
</protein>
<dbReference type="PROSITE" id="PS00166">
    <property type="entry name" value="ENOYL_COA_HYDRATASE"/>
    <property type="match status" value="1"/>
</dbReference>
<dbReference type="SUPFAM" id="SSF52096">
    <property type="entry name" value="ClpP/crotonase"/>
    <property type="match status" value="1"/>
</dbReference>
<dbReference type="Pfam" id="PF00378">
    <property type="entry name" value="ECH_1"/>
    <property type="match status" value="1"/>
</dbReference>
<dbReference type="InterPro" id="IPR001753">
    <property type="entry name" value="Enoyl-CoA_hydra/iso"/>
</dbReference>
<accession>A0ABX2TCK6</accession>
<evidence type="ECO:0000313" key="4">
    <source>
        <dbReference type="Proteomes" id="UP000584642"/>
    </source>
</evidence>
<dbReference type="EMBL" id="JABFDB010000010">
    <property type="protein sequence ID" value="NYZ20991.1"/>
    <property type="molecule type" value="Genomic_DNA"/>
</dbReference>
<comment type="caution">
    <text evidence="3">The sequence shown here is derived from an EMBL/GenBank/DDBJ whole genome shotgun (WGS) entry which is preliminary data.</text>
</comment>
<evidence type="ECO:0000313" key="3">
    <source>
        <dbReference type="EMBL" id="NYZ20991.1"/>
    </source>
</evidence>
<gene>
    <name evidence="3" type="ORF">HND93_14850</name>
</gene>
<proteinExistence type="inferred from homology"/>
<dbReference type="CDD" id="cd06558">
    <property type="entry name" value="crotonase-like"/>
    <property type="match status" value="1"/>
</dbReference>
<name>A0ABX2TCK6_9PROT</name>